<keyword evidence="6" id="KW-0227">DNA damage</keyword>
<dbReference type="PANTHER" id="PTHR32182:SF0">
    <property type="entry name" value="DNA REPLICATION AND REPAIR PROTEIN RECF"/>
    <property type="match status" value="1"/>
</dbReference>
<evidence type="ECO:0000313" key="9">
    <source>
        <dbReference type="Proteomes" id="UP000239425"/>
    </source>
</evidence>
<dbReference type="InterPro" id="IPR027417">
    <property type="entry name" value="P-loop_NTPase"/>
</dbReference>
<dbReference type="GO" id="GO:0009432">
    <property type="term" value="P:SOS response"/>
    <property type="evidence" value="ECO:0007669"/>
    <property type="project" value="UniProtKB-UniRule"/>
</dbReference>
<dbReference type="GO" id="GO:0000731">
    <property type="term" value="P:DNA synthesis involved in DNA repair"/>
    <property type="evidence" value="ECO:0007669"/>
    <property type="project" value="TreeGrafter"/>
</dbReference>
<dbReference type="GO" id="GO:0005524">
    <property type="term" value="F:ATP binding"/>
    <property type="evidence" value="ECO:0007669"/>
    <property type="project" value="UniProtKB-UniRule"/>
</dbReference>
<gene>
    <name evidence="6" type="primary">recF</name>
    <name evidence="8" type="ORF">HCUR_01338</name>
</gene>
<keyword evidence="6" id="KW-0742">SOS response</keyword>
<comment type="caution">
    <text evidence="8">The sequence shown here is derived from an EMBL/GenBank/DDBJ whole genome shotgun (WGS) entry which is preliminary data.</text>
</comment>
<keyword evidence="9" id="KW-1185">Reference proteome</keyword>
<keyword evidence="6" id="KW-0234">DNA repair</keyword>
<dbReference type="Gene3D" id="3.40.50.300">
    <property type="entry name" value="P-loop containing nucleotide triphosphate hydrolases"/>
    <property type="match status" value="1"/>
</dbReference>
<keyword evidence="1 6" id="KW-0963">Cytoplasm</keyword>
<dbReference type="GO" id="GO:0016887">
    <property type="term" value="F:ATP hydrolysis activity"/>
    <property type="evidence" value="ECO:0007669"/>
    <property type="project" value="InterPro"/>
</dbReference>
<evidence type="ECO:0000256" key="4">
    <source>
        <dbReference type="ARBA" id="ARBA00022840"/>
    </source>
</evidence>
<dbReference type="GO" id="GO:0003697">
    <property type="term" value="F:single-stranded DNA binding"/>
    <property type="evidence" value="ECO:0007669"/>
    <property type="project" value="UniProtKB-UniRule"/>
</dbReference>
<evidence type="ECO:0000256" key="2">
    <source>
        <dbReference type="ARBA" id="ARBA00022705"/>
    </source>
</evidence>
<dbReference type="PANTHER" id="PTHR32182">
    <property type="entry name" value="DNA REPLICATION AND REPAIR PROTEIN RECF"/>
    <property type="match status" value="1"/>
</dbReference>
<feature type="domain" description="Rad50/SbcC-type AAA" evidence="7">
    <location>
        <begin position="3"/>
        <end position="48"/>
    </location>
</feature>
<dbReference type="GO" id="GO:0006302">
    <property type="term" value="P:double-strand break repair"/>
    <property type="evidence" value="ECO:0007669"/>
    <property type="project" value="InterPro"/>
</dbReference>
<dbReference type="Gene3D" id="1.20.1050.90">
    <property type="entry name" value="RecF/RecN/SMC, N-terminal domain"/>
    <property type="match status" value="1"/>
</dbReference>
<feature type="binding site" evidence="6">
    <location>
        <begin position="28"/>
        <end position="35"/>
    </location>
    <ligand>
        <name>ATP</name>
        <dbReference type="ChEBI" id="CHEBI:30616"/>
    </ligand>
</feature>
<evidence type="ECO:0000256" key="1">
    <source>
        <dbReference type="ARBA" id="ARBA00022490"/>
    </source>
</evidence>
<dbReference type="InterPro" id="IPR042174">
    <property type="entry name" value="RecF_2"/>
</dbReference>
<dbReference type="NCBIfam" id="TIGR00611">
    <property type="entry name" value="recf"/>
    <property type="match status" value="1"/>
</dbReference>
<dbReference type="HAMAP" id="MF_00365">
    <property type="entry name" value="RecF"/>
    <property type="match status" value="1"/>
</dbReference>
<evidence type="ECO:0000256" key="5">
    <source>
        <dbReference type="ARBA" id="ARBA00023125"/>
    </source>
</evidence>
<keyword evidence="3 6" id="KW-0547">Nucleotide-binding</keyword>
<accession>A0A2S5R7A0</accession>
<comment type="subcellular location">
    <subcellularLocation>
        <location evidence="6">Cytoplasm</location>
    </subcellularLocation>
</comment>
<dbReference type="GO" id="GO:0006260">
    <property type="term" value="P:DNA replication"/>
    <property type="evidence" value="ECO:0007669"/>
    <property type="project" value="UniProtKB-UniRule"/>
</dbReference>
<dbReference type="Proteomes" id="UP000239425">
    <property type="component" value="Unassembled WGS sequence"/>
</dbReference>
<dbReference type="GO" id="GO:0005737">
    <property type="term" value="C:cytoplasm"/>
    <property type="evidence" value="ECO:0007669"/>
    <property type="project" value="UniProtKB-SubCell"/>
</dbReference>
<protein>
    <recommendedName>
        <fullName evidence="6">DNA replication and repair protein RecF</fullName>
    </recommendedName>
</protein>
<evidence type="ECO:0000256" key="6">
    <source>
        <dbReference type="HAMAP-Rule" id="MF_00365"/>
    </source>
</evidence>
<keyword evidence="2 6" id="KW-0235">DNA replication</keyword>
<evidence type="ECO:0000256" key="3">
    <source>
        <dbReference type="ARBA" id="ARBA00022741"/>
    </source>
</evidence>
<reference evidence="8 9" key="1">
    <citation type="submission" date="2017-11" db="EMBL/GenBank/DDBJ databases">
        <title>Comparative genomic analysis of Holospora spp., intranuclear symbionts of paramecia.</title>
        <authorList>
            <person name="Garushyants S.K."/>
            <person name="Beliavskaya A."/>
            <person name="Malko D.B."/>
            <person name="Logacheva M.D."/>
            <person name="Rautian M.S."/>
            <person name="Gelfand M.S."/>
        </authorList>
    </citation>
    <scope>NUCLEOTIDE SEQUENCE [LARGE SCALE GENOMIC DNA]</scope>
    <source>
        <strain evidence="9">02AZ16</strain>
    </source>
</reference>
<sequence>MHQLTISRFRSYHHTVCEFPQGIICFVGNNGAGKTNLLEAISLFSPGKGLRGGNALQWHHKGNIDSSWSLRLALESPTGPLILETFEAQKKRCITMNGLGLKHQLEVAQWISMHWITPAIDRMWNQGWWARKKYFDRIIFTLYPAYGRYLHAYQTAVQERNRALKLHASSCIFDALEESMAHNSIKIYHLRQEGLKTLSSFIQVNKVFPQLLLNIQGEFESWIQSHNAQEEALKEHWKILRVKDFYKGVTTFGPHHTQWTVIHPNQQEITSCSTGEQKSMLLALVLAWSKAIQHLHPKEFHFLLLDEVGAHLDQHHRTLLWNALNELEICVWMTGVHEEIFNGLYPKVWITVDRLQEVSKVHMKGGEIA</sequence>
<dbReference type="EMBL" id="PHHC01000128">
    <property type="protein sequence ID" value="PPE03219.1"/>
    <property type="molecule type" value="Genomic_DNA"/>
</dbReference>
<comment type="function">
    <text evidence="6">The RecF protein is involved in DNA metabolism; it is required for DNA replication and normal SOS inducibility. RecF binds preferentially to single-stranded, linear DNA. It also seems to bind ATP.</text>
</comment>
<keyword evidence="4 6" id="KW-0067">ATP-binding</keyword>
<evidence type="ECO:0000259" key="7">
    <source>
        <dbReference type="Pfam" id="PF13476"/>
    </source>
</evidence>
<comment type="similarity">
    <text evidence="6">Belongs to the RecF family.</text>
</comment>
<name>A0A2S5R7A0_9PROT</name>
<dbReference type="SUPFAM" id="SSF52540">
    <property type="entry name" value="P-loop containing nucleoside triphosphate hydrolases"/>
    <property type="match status" value="1"/>
</dbReference>
<dbReference type="RefSeq" id="WP_104207259.1">
    <property type="nucleotide sequence ID" value="NZ_PHHC01000128.1"/>
</dbReference>
<keyword evidence="5 6" id="KW-0238">DNA-binding</keyword>
<organism evidence="8 9">
    <name type="scientific">Holospora curviuscula</name>
    <dbReference type="NCBI Taxonomy" id="1082868"/>
    <lineage>
        <taxon>Bacteria</taxon>
        <taxon>Pseudomonadati</taxon>
        <taxon>Pseudomonadota</taxon>
        <taxon>Alphaproteobacteria</taxon>
        <taxon>Holosporales</taxon>
        <taxon>Holosporaceae</taxon>
        <taxon>Holospora</taxon>
    </lineage>
</organism>
<evidence type="ECO:0000313" key="8">
    <source>
        <dbReference type="EMBL" id="PPE03219.1"/>
    </source>
</evidence>
<dbReference type="InterPro" id="IPR001238">
    <property type="entry name" value="DNA-binding_RecF"/>
</dbReference>
<dbReference type="OrthoDB" id="9803889at2"/>
<proteinExistence type="inferred from homology"/>
<dbReference type="InterPro" id="IPR038729">
    <property type="entry name" value="Rad50/SbcC_AAA"/>
</dbReference>
<dbReference type="AlphaFoldDB" id="A0A2S5R7A0"/>
<dbReference type="Pfam" id="PF13476">
    <property type="entry name" value="AAA_23"/>
    <property type="match status" value="1"/>
</dbReference>